<dbReference type="PANTHER" id="PTHR33919:SF9">
    <property type="entry name" value="RIBOSOME BIOGENESIS NEP1-LIKE PROTEIN"/>
    <property type="match status" value="1"/>
</dbReference>
<name>A0A8B8R2A4_9MYRT</name>
<accession>A0A8B8R2A4</accession>
<proteinExistence type="predicted"/>
<reference evidence="3" key="1">
    <citation type="submission" date="2025-08" db="UniProtKB">
        <authorList>
            <consortium name="RefSeq"/>
        </authorList>
    </citation>
    <scope>IDENTIFICATION</scope>
    <source>
        <tissue evidence="3">Leaf</tissue>
    </source>
</reference>
<dbReference type="OrthoDB" id="2013913at2759"/>
<feature type="region of interest" description="Disordered" evidence="1">
    <location>
        <begin position="78"/>
        <end position="102"/>
    </location>
</feature>
<keyword evidence="2" id="KW-1185">Reference proteome</keyword>
<evidence type="ECO:0000313" key="2">
    <source>
        <dbReference type="Proteomes" id="UP000827889"/>
    </source>
</evidence>
<evidence type="ECO:0000256" key="1">
    <source>
        <dbReference type="SAM" id="MobiDB-lite"/>
    </source>
</evidence>
<dbReference type="GeneID" id="115757441"/>
<feature type="region of interest" description="Disordered" evidence="1">
    <location>
        <begin position="131"/>
        <end position="161"/>
    </location>
</feature>
<dbReference type="AlphaFoldDB" id="A0A8B8R2A4"/>
<gene>
    <name evidence="3" type="primary">LOC115757441</name>
</gene>
<protein>
    <submittedName>
        <fullName evidence="3">Uncharacterized protein LOC115757441 isoform X1</fullName>
    </submittedName>
</protein>
<sequence length="161" mass="17667">MAYKAAVRGYWRSMLSRAGANHRSFATATKPKMFATTANAAHAGHHHERSSMMKGEFAPLGMVMAMVLVAATIGTHTAKQQLAHSPGVKVSKKKRETVPEVEDPEAVIRSADKFLNKSFLRKVAHIQEDARTLPDTSRANPYTKARDAETLKMAGVNPARR</sequence>
<dbReference type="KEGG" id="rarg:115757441"/>
<organism evidence="2 3">
    <name type="scientific">Rhodamnia argentea</name>
    <dbReference type="NCBI Taxonomy" id="178133"/>
    <lineage>
        <taxon>Eukaryota</taxon>
        <taxon>Viridiplantae</taxon>
        <taxon>Streptophyta</taxon>
        <taxon>Embryophyta</taxon>
        <taxon>Tracheophyta</taxon>
        <taxon>Spermatophyta</taxon>
        <taxon>Magnoliopsida</taxon>
        <taxon>eudicotyledons</taxon>
        <taxon>Gunneridae</taxon>
        <taxon>Pentapetalae</taxon>
        <taxon>rosids</taxon>
        <taxon>malvids</taxon>
        <taxon>Myrtales</taxon>
        <taxon>Myrtaceae</taxon>
        <taxon>Myrtoideae</taxon>
        <taxon>Myrteae</taxon>
        <taxon>Australasian group</taxon>
        <taxon>Rhodamnia</taxon>
    </lineage>
</organism>
<dbReference type="PANTHER" id="PTHR33919">
    <property type="entry name" value="OS09G0127700 PROTEIN"/>
    <property type="match status" value="1"/>
</dbReference>
<dbReference type="RefSeq" id="XP_030553510.1">
    <property type="nucleotide sequence ID" value="XM_030697650.1"/>
</dbReference>
<evidence type="ECO:0000313" key="3">
    <source>
        <dbReference type="RefSeq" id="XP_030553510.1"/>
    </source>
</evidence>
<dbReference type="Proteomes" id="UP000827889">
    <property type="component" value="Chromosome 5"/>
</dbReference>